<dbReference type="PANTHER" id="PTHR21337">
    <property type="entry name" value="PHOSPHO-2-DEHYDRO-3-DEOXYHEPTONATE ALDOLASE 1, 2"/>
    <property type="match status" value="1"/>
</dbReference>
<dbReference type="GO" id="GO:0009423">
    <property type="term" value="P:chorismate biosynthetic process"/>
    <property type="evidence" value="ECO:0007669"/>
    <property type="project" value="UniProtKB-UniPathway"/>
</dbReference>
<feature type="binding site" evidence="3">
    <location>
        <position position="29"/>
    </location>
    <ligand>
        <name>Mn(2+)</name>
        <dbReference type="ChEBI" id="CHEBI:29035"/>
    </ligand>
</feature>
<name>A0A4Q7ZSL4_9ACTN</name>
<dbReference type="InterPro" id="IPR002480">
    <property type="entry name" value="DAHP_synth_2"/>
</dbReference>
<keyword evidence="3" id="KW-0104">Cadmium</keyword>
<accession>A0A4Q7ZSL4</accession>
<dbReference type="SUPFAM" id="SSF51569">
    <property type="entry name" value="Aldolase"/>
    <property type="match status" value="1"/>
</dbReference>
<dbReference type="GO" id="GO:0008652">
    <property type="term" value="P:amino acid biosynthetic process"/>
    <property type="evidence" value="ECO:0007669"/>
    <property type="project" value="UniProtKB-KW"/>
</dbReference>
<comment type="pathway">
    <text evidence="4">Metabolic intermediate biosynthesis; chorismate biosynthesis; chorismate from D-erythrose 4-phosphate and phosphoenolpyruvate: step 1/7.</text>
</comment>
<keyword evidence="3" id="KW-0464">Manganese</keyword>
<dbReference type="GO" id="GO:0003849">
    <property type="term" value="F:3-deoxy-7-phosphoheptulonate synthase activity"/>
    <property type="evidence" value="ECO:0007669"/>
    <property type="project" value="UniProtKB-EC"/>
</dbReference>
<feature type="binding site" evidence="3">
    <location>
        <position position="230"/>
    </location>
    <ligand>
        <name>phosphoenolpyruvate</name>
        <dbReference type="ChEBI" id="CHEBI:58702"/>
    </ligand>
</feature>
<keyword evidence="3" id="KW-0170">Cobalt</keyword>
<proteinExistence type="inferred from homology"/>
<dbReference type="Proteomes" id="UP000292564">
    <property type="component" value="Unassembled WGS sequence"/>
</dbReference>
<keyword evidence="4" id="KW-0057">Aromatic amino acid biosynthesis</keyword>
<feature type="binding site" evidence="3">
    <location>
        <begin position="176"/>
        <end position="177"/>
    </location>
    <ligand>
        <name>phosphoenolpyruvate</name>
        <dbReference type="ChEBI" id="CHEBI:58702"/>
    </ligand>
</feature>
<dbReference type="Gene3D" id="3.20.20.70">
    <property type="entry name" value="Aldolase class I"/>
    <property type="match status" value="1"/>
</dbReference>
<evidence type="ECO:0000313" key="6">
    <source>
        <dbReference type="Proteomes" id="UP000292564"/>
    </source>
</evidence>
<evidence type="ECO:0000313" key="5">
    <source>
        <dbReference type="EMBL" id="RZU54187.1"/>
    </source>
</evidence>
<comment type="caution">
    <text evidence="5">The sequence shown here is derived from an EMBL/GenBank/DDBJ whole genome shotgun (WGS) entry which is preliminary data.</text>
</comment>
<dbReference type="PANTHER" id="PTHR21337:SF0">
    <property type="entry name" value="PHOSPHO-2-DEHYDRO-3-DEOXYHEPTONATE ALDOLASE"/>
    <property type="match status" value="1"/>
</dbReference>
<organism evidence="5 6">
    <name type="scientific">Krasilnikovia cinnamomea</name>
    <dbReference type="NCBI Taxonomy" id="349313"/>
    <lineage>
        <taxon>Bacteria</taxon>
        <taxon>Bacillati</taxon>
        <taxon>Actinomycetota</taxon>
        <taxon>Actinomycetes</taxon>
        <taxon>Micromonosporales</taxon>
        <taxon>Micromonosporaceae</taxon>
        <taxon>Krasilnikovia</taxon>
    </lineage>
</organism>
<comment type="similarity">
    <text evidence="1 4">Belongs to the class-II DAHP synthase family.</text>
</comment>
<comment type="catalytic activity">
    <reaction evidence="4">
        <text>D-erythrose 4-phosphate + phosphoenolpyruvate + H2O = 7-phospho-2-dehydro-3-deoxy-D-arabino-heptonate + phosphate</text>
        <dbReference type="Rhea" id="RHEA:14717"/>
        <dbReference type="ChEBI" id="CHEBI:15377"/>
        <dbReference type="ChEBI" id="CHEBI:16897"/>
        <dbReference type="ChEBI" id="CHEBI:43474"/>
        <dbReference type="ChEBI" id="CHEBI:58394"/>
        <dbReference type="ChEBI" id="CHEBI:58702"/>
        <dbReference type="EC" id="2.5.1.54"/>
    </reaction>
</comment>
<keyword evidence="2 4" id="KW-0808">Transferase</keyword>
<dbReference type="EMBL" id="SHKY01000001">
    <property type="protein sequence ID" value="RZU54187.1"/>
    <property type="molecule type" value="Genomic_DNA"/>
</dbReference>
<dbReference type="Pfam" id="PF01474">
    <property type="entry name" value="DAHP_synth_2"/>
    <property type="match status" value="2"/>
</dbReference>
<dbReference type="InterPro" id="IPR013785">
    <property type="entry name" value="Aldolase_TIM"/>
</dbReference>
<dbReference type="GO" id="GO:0009073">
    <property type="term" value="P:aromatic amino acid family biosynthetic process"/>
    <property type="evidence" value="ECO:0007669"/>
    <property type="project" value="UniProtKB-KW"/>
</dbReference>
<dbReference type="EC" id="2.5.1.54" evidence="4"/>
<feature type="binding site" evidence="3">
    <location>
        <position position="303"/>
    </location>
    <ligand>
        <name>Mn(2+)</name>
        <dbReference type="ChEBI" id="CHEBI:29035"/>
    </ligand>
</feature>
<keyword evidence="6" id="KW-1185">Reference proteome</keyword>
<feature type="binding site" evidence="3">
    <location>
        <position position="261"/>
    </location>
    <ligand>
        <name>Mn(2+)</name>
        <dbReference type="ChEBI" id="CHEBI:29035"/>
    </ligand>
</feature>
<feature type="binding site" evidence="3">
    <location>
        <position position="68"/>
    </location>
    <ligand>
        <name>phosphoenolpyruvate</name>
        <dbReference type="ChEBI" id="CHEBI:58702"/>
    </ligand>
</feature>
<protein>
    <recommendedName>
        <fullName evidence="4">Phospho-2-dehydro-3-deoxyheptonate aldolase</fullName>
        <ecNumber evidence="4">2.5.1.54</ecNumber>
    </recommendedName>
</protein>
<feature type="binding site" evidence="3">
    <location>
        <position position="199"/>
    </location>
    <ligand>
        <name>phosphoenolpyruvate</name>
        <dbReference type="ChEBI" id="CHEBI:58702"/>
    </ligand>
</feature>
<dbReference type="AlphaFoldDB" id="A0A4Q7ZSL4"/>
<reference evidence="5 6" key="1">
    <citation type="submission" date="2019-02" db="EMBL/GenBank/DDBJ databases">
        <title>Sequencing the genomes of 1000 actinobacteria strains.</title>
        <authorList>
            <person name="Klenk H.-P."/>
        </authorList>
    </citation>
    <scope>NUCLEOTIDE SEQUENCE [LARGE SCALE GENOMIC DNA]</scope>
    <source>
        <strain evidence="5 6">DSM 45162</strain>
    </source>
</reference>
<dbReference type="UniPathway" id="UPA00053">
    <property type="reaction ID" value="UER00084"/>
</dbReference>
<keyword evidence="4" id="KW-0028">Amino-acid biosynthesis</keyword>
<evidence type="ECO:0000256" key="1">
    <source>
        <dbReference type="ARBA" id="ARBA00008911"/>
    </source>
</evidence>
<feature type="binding site" evidence="3">
    <location>
        <position position="332"/>
    </location>
    <ligand>
        <name>Mn(2+)</name>
        <dbReference type="ChEBI" id="CHEBI:29035"/>
    </ligand>
</feature>
<evidence type="ECO:0000256" key="2">
    <source>
        <dbReference type="ARBA" id="ARBA00022679"/>
    </source>
</evidence>
<sequence length="348" mass="37226">MAEWEIAAAHRAIATVAAGDARLLQAGDCAESLAESGPAATAAKVAVLADLGDLVTRRTGDAVVLFGRLAGQYAKPRSQPTETVHGVELPVFRGHLVNAPEPDPHARAADPRRLIEAYRASARVLAGLRTHRQRGDAGPWASHEALVLDYESPQVRRGEWSGERYLASTHLPWIGERTRQLDHAHVRLLASVTNPVACKVGPGATPDDVVALCAALDPGRTPGRLTLIARMGAERVGALAPIARAVRRAGHPVVWLCDPMHGNTVRTRSGKKTRQLATMIREASRFRATVEGLGLHPGGLHLEVATTEVTECVGGPVPDEDAVGGRYESLCDPRLNPAQARELIRCVF</sequence>
<comment type="cofactor">
    <cofactor evidence="3">
        <name>Mn(2+)</name>
        <dbReference type="ChEBI" id="CHEBI:29035"/>
    </cofactor>
    <cofactor evidence="3">
        <name>Co(2+)</name>
        <dbReference type="ChEBI" id="CHEBI:48828"/>
    </cofactor>
    <cofactor evidence="3">
        <name>Cd(2+)</name>
        <dbReference type="ChEBI" id="CHEBI:48775"/>
    </cofactor>
    <text evidence="3">Binds 1 divalent cation per subunit. The enzyme is active with manganese, cobalt or cadmium ions.</text>
</comment>
<gene>
    <name evidence="5" type="ORF">EV385_6130</name>
</gene>
<evidence type="ECO:0000256" key="3">
    <source>
        <dbReference type="PIRSR" id="PIRSR602480-1"/>
    </source>
</evidence>
<evidence type="ECO:0000256" key="4">
    <source>
        <dbReference type="RuleBase" id="RU363071"/>
    </source>
</evidence>